<reference evidence="1 2" key="1">
    <citation type="submission" date="2019-12" db="EMBL/GenBank/DDBJ databases">
        <title>Chitinophaga sp. strain ysch24 (GDMCC 1.1355), whole genome shotgun sequence.</title>
        <authorList>
            <person name="Zhang X."/>
        </authorList>
    </citation>
    <scope>NUCLEOTIDE SEQUENCE [LARGE SCALE GENOMIC DNA]</scope>
    <source>
        <strain evidence="2">ysch24</strain>
    </source>
</reference>
<evidence type="ECO:0008006" key="3">
    <source>
        <dbReference type="Google" id="ProtNLM"/>
    </source>
</evidence>
<evidence type="ECO:0000313" key="2">
    <source>
        <dbReference type="Proteomes" id="UP000461730"/>
    </source>
</evidence>
<proteinExistence type="predicted"/>
<keyword evidence="2" id="KW-1185">Reference proteome</keyword>
<dbReference type="Proteomes" id="UP000461730">
    <property type="component" value="Unassembled WGS sequence"/>
</dbReference>
<name>A0A7K1U2C9_9BACT</name>
<protein>
    <recommendedName>
        <fullName evidence="3">FecR N-terminal domain-containing protein</fullName>
    </recommendedName>
</protein>
<gene>
    <name evidence="1" type="ORF">GO493_09340</name>
</gene>
<dbReference type="AlphaFoldDB" id="A0A7K1U2C9"/>
<comment type="caution">
    <text evidence="1">The sequence shown here is derived from an EMBL/GenBank/DDBJ whole genome shotgun (WGS) entry which is preliminary data.</text>
</comment>
<sequence>MSTIVIEYLLDRGNKEKERALNNWLEEDNENRQLFLEIKEIWEASGNLPAEQFNLSAGWEALSCRVGCKNDRAADK</sequence>
<organism evidence="1 2">
    <name type="scientific">Chitinophaga tropicalis</name>
    <dbReference type="NCBI Taxonomy" id="2683588"/>
    <lineage>
        <taxon>Bacteria</taxon>
        <taxon>Pseudomonadati</taxon>
        <taxon>Bacteroidota</taxon>
        <taxon>Chitinophagia</taxon>
        <taxon>Chitinophagales</taxon>
        <taxon>Chitinophagaceae</taxon>
        <taxon>Chitinophaga</taxon>
    </lineage>
</organism>
<evidence type="ECO:0000313" key="1">
    <source>
        <dbReference type="EMBL" id="MVT08460.1"/>
    </source>
</evidence>
<accession>A0A7K1U2C9</accession>
<dbReference type="RefSeq" id="WP_157305881.1">
    <property type="nucleotide sequence ID" value="NZ_WRXN01000003.1"/>
</dbReference>
<dbReference type="EMBL" id="WRXN01000003">
    <property type="protein sequence ID" value="MVT08460.1"/>
    <property type="molecule type" value="Genomic_DNA"/>
</dbReference>